<feature type="transmembrane region" description="Helical" evidence="5">
    <location>
        <begin position="71"/>
        <end position="91"/>
    </location>
</feature>
<feature type="transmembrane region" description="Helical" evidence="5">
    <location>
        <begin position="255"/>
        <end position="273"/>
    </location>
</feature>
<dbReference type="Pfam" id="PF07690">
    <property type="entry name" value="MFS_1"/>
    <property type="match status" value="1"/>
</dbReference>
<dbReference type="InterPro" id="IPR020846">
    <property type="entry name" value="MFS_dom"/>
</dbReference>
<evidence type="ECO:0000256" key="1">
    <source>
        <dbReference type="ARBA" id="ARBA00004141"/>
    </source>
</evidence>
<sequence length="396" mass="44775">MFLIPVWVSFELRFLSLAEIAVIEAAIAATQLALELPTGALADLLGRKTTVTLGYLLDGIGYLLFTQAHDFWSFMIFSMCFGIGEALISGAKEALTFDTLKQSHQEHTFPKLMNWLQIRFYWGMALSTLIGGVVYQFNIYLPAILTGLAYLVAAFWASQLQEPNIDSEKFTLRNYLKQTKEGFGELFKNSRARHISFYYILLAVVSWPMVISLKNISMTAVGLSTFQIGVILPVLNLLNVYLFRFMLNKKLFENLSQVFLFLAIVPSITWLALALNFSVVSVVLVVFMLSFISSCRWNVIGKLSNLCFASKNRATAISTLSMLIALSYTGIMLVFSWLSQKSGMPFLWISLFMAVLGFVFLLPLALRLRKKLKHKEIDFELQVAPEIERSLEQQQP</sequence>
<proteinExistence type="predicted"/>
<keyword evidence="3 5" id="KW-1133">Transmembrane helix</keyword>
<dbReference type="PANTHER" id="PTHR23530">
    <property type="entry name" value="TRANSPORT PROTEIN-RELATED"/>
    <property type="match status" value="1"/>
</dbReference>
<evidence type="ECO:0000256" key="4">
    <source>
        <dbReference type="ARBA" id="ARBA00023136"/>
    </source>
</evidence>
<comment type="subcellular location">
    <subcellularLocation>
        <location evidence="1">Membrane</location>
        <topology evidence="1">Multi-pass membrane protein</topology>
    </subcellularLocation>
</comment>
<dbReference type="Gene3D" id="1.20.1250.20">
    <property type="entry name" value="MFS general substrate transporter like domains"/>
    <property type="match status" value="1"/>
</dbReference>
<dbReference type="PROSITE" id="PS00216">
    <property type="entry name" value="SUGAR_TRANSPORT_1"/>
    <property type="match status" value="1"/>
</dbReference>
<dbReference type="PANTHER" id="PTHR23530:SF1">
    <property type="entry name" value="PERMEASE, MAJOR FACILITATOR SUPERFAMILY-RELATED"/>
    <property type="match status" value="1"/>
</dbReference>
<dbReference type="GO" id="GO:0022857">
    <property type="term" value="F:transmembrane transporter activity"/>
    <property type="evidence" value="ECO:0007669"/>
    <property type="project" value="InterPro"/>
</dbReference>
<organism evidence="7">
    <name type="scientific">bioreactor metagenome</name>
    <dbReference type="NCBI Taxonomy" id="1076179"/>
    <lineage>
        <taxon>unclassified sequences</taxon>
        <taxon>metagenomes</taxon>
        <taxon>ecological metagenomes</taxon>
    </lineage>
</organism>
<feature type="transmembrane region" description="Helical" evidence="5">
    <location>
        <begin position="345"/>
        <end position="366"/>
    </location>
</feature>
<dbReference type="PROSITE" id="PS50850">
    <property type="entry name" value="MFS"/>
    <property type="match status" value="1"/>
</dbReference>
<feature type="transmembrane region" description="Helical" evidence="5">
    <location>
        <begin position="12"/>
        <end position="33"/>
    </location>
</feature>
<comment type="caution">
    <text evidence="7">The sequence shown here is derived from an EMBL/GenBank/DDBJ whole genome shotgun (WGS) entry which is preliminary data.</text>
</comment>
<reference evidence="7" key="1">
    <citation type="submission" date="2019-08" db="EMBL/GenBank/DDBJ databases">
        <authorList>
            <person name="Kucharzyk K."/>
            <person name="Murdoch R.W."/>
            <person name="Higgins S."/>
            <person name="Loffler F."/>
        </authorList>
    </citation>
    <scope>NUCLEOTIDE SEQUENCE</scope>
</reference>
<dbReference type="GO" id="GO:0016020">
    <property type="term" value="C:membrane"/>
    <property type="evidence" value="ECO:0007669"/>
    <property type="project" value="UniProtKB-SubCell"/>
</dbReference>
<feature type="transmembrane region" description="Helical" evidence="5">
    <location>
        <begin position="225"/>
        <end position="243"/>
    </location>
</feature>
<feature type="transmembrane region" description="Helical" evidence="5">
    <location>
        <begin position="45"/>
        <end position="65"/>
    </location>
</feature>
<dbReference type="SUPFAM" id="SSF103473">
    <property type="entry name" value="MFS general substrate transporter"/>
    <property type="match status" value="1"/>
</dbReference>
<feature type="domain" description="Major facilitator superfamily (MFS) profile" evidence="6">
    <location>
        <begin position="1"/>
        <end position="369"/>
    </location>
</feature>
<keyword evidence="4 5" id="KW-0472">Membrane</keyword>
<name>A0A645CPD7_9ZZZZ</name>
<feature type="transmembrane region" description="Helical" evidence="5">
    <location>
        <begin position="279"/>
        <end position="299"/>
    </location>
</feature>
<keyword evidence="2 5" id="KW-0812">Transmembrane</keyword>
<accession>A0A645CPD7</accession>
<protein>
    <recommendedName>
        <fullName evidence="6">Major facilitator superfamily (MFS) profile domain-containing protein</fullName>
    </recommendedName>
</protein>
<dbReference type="InterPro" id="IPR036259">
    <property type="entry name" value="MFS_trans_sf"/>
</dbReference>
<evidence type="ECO:0000313" key="7">
    <source>
        <dbReference type="EMBL" id="MPM78950.1"/>
    </source>
</evidence>
<dbReference type="AlphaFoldDB" id="A0A645CPD7"/>
<dbReference type="InterPro" id="IPR005829">
    <property type="entry name" value="Sugar_transporter_CS"/>
</dbReference>
<evidence type="ECO:0000259" key="6">
    <source>
        <dbReference type="PROSITE" id="PS50850"/>
    </source>
</evidence>
<feature type="transmembrane region" description="Helical" evidence="5">
    <location>
        <begin position="112"/>
        <end position="133"/>
    </location>
</feature>
<evidence type="ECO:0000256" key="3">
    <source>
        <dbReference type="ARBA" id="ARBA00022989"/>
    </source>
</evidence>
<dbReference type="InterPro" id="IPR053160">
    <property type="entry name" value="MFS_DHA3_Transporter"/>
</dbReference>
<dbReference type="EMBL" id="VSSQ01029009">
    <property type="protein sequence ID" value="MPM78950.1"/>
    <property type="molecule type" value="Genomic_DNA"/>
</dbReference>
<gene>
    <name evidence="7" type="ORF">SDC9_125965</name>
</gene>
<feature type="transmembrane region" description="Helical" evidence="5">
    <location>
        <begin position="195"/>
        <end position="213"/>
    </location>
</feature>
<evidence type="ECO:0000256" key="5">
    <source>
        <dbReference type="SAM" id="Phobius"/>
    </source>
</evidence>
<feature type="transmembrane region" description="Helical" evidence="5">
    <location>
        <begin position="320"/>
        <end position="339"/>
    </location>
</feature>
<evidence type="ECO:0000256" key="2">
    <source>
        <dbReference type="ARBA" id="ARBA00022692"/>
    </source>
</evidence>
<dbReference type="InterPro" id="IPR011701">
    <property type="entry name" value="MFS"/>
</dbReference>